<dbReference type="InterPro" id="IPR011990">
    <property type="entry name" value="TPR-like_helical_dom_sf"/>
</dbReference>
<dbReference type="RefSeq" id="WP_135072316.1">
    <property type="nucleotide sequence ID" value="NZ_SPSB01000002.1"/>
</dbReference>
<dbReference type="AlphaFoldDB" id="A0A4Y9QX52"/>
<sequence>MKIRFFVVLGFFFILCFVASAQEQESSGSLNKLVRENLKLPSPELFDGNKGRVILSLKVTEEGLPDSVFLAQSASESFDAESLRVMELIIQNWDPTFLENRPSGDEYLLVFSFYSQIGKPDYTDTQGLIEKFIKKEKFEKAFDLINQEIEENPFNWKNYATRSEIYRLMGKTEDSQRDFMTAKQIKKKVLVSAEVKAFGVPRPITKPGTIVGISRN</sequence>
<dbReference type="SUPFAM" id="SSF48452">
    <property type="entry name" value="TPR-like"/>
    <property type="match status" value="1"/>
</dbReference>
<accession>A0A4Y9QX52</accession>
<proteinExistence type="predicted"/>
<organism evidence="2 3">
    <name type="scientific">Algoriphagus kandeliae</name>
    <dbReference type="NCBI Taxonomy" id="2562278"/>
    <lineage>
        <taxon>Bacteria</taxon>
        <taxon>Pseudomonadati</taxon>
        <taxon>Bacteroidota</taxon>
        <taxon>Cytophagia</taxon>
        <taxon>Cytophagales</taxon>
        <taxon>Cyclobacteriaceae</taxon>
        <taxon>Algoriphagus</taxon>
    </lineage>
</organism>
<dbReference type="OrthoDB" id="823632at2"/>
<feature type="signal peptide" evidence="1">
    <location>
        <begin position="1"/>
        <end position="21"/>
    </location>
</feature>
<comment type="caution">
    <text evidence="2">The sequence shown here is derived from an EMBL/GenBank/DDBJ whole genome shotgun (WGS) entry which is preliminary data.</text>
</comment>
<reference evidence="2 3" key="1">
    <citation type="submission" date="2019-03" db="EMBL/GenBank/DDBJ databases">
        <title>Algoriphagus sp. nov, a new strain isolated from root system soil of mangrove plant Kandelia.</title>
        <authorList>
            <person name="Yin Q."/>
            <person name="Wang K."/>
            <person name="Song Z."/>
        </authorList>
    </citation>
    <scope>NUCLEOTIDE SEQUENCE [LARGE SCALE GENOMIC DNA]</scope>
    <source>
        <strain evidence="2 3">XY-J91</strain>
    </source>
</reference>
<protein>
    <submittedName>
        <fullName evidence="2">Energy transducer TonB</fullName>
    </submittedName>
</protein>
<keyword evidence="3" id="KW-1185">Reference proteome</keyword>
<dbReference type="Proteomes" id="UP000297647">
    <property type="component" value="Unassembled WGS sequence"/>
</dbReference>
<feature type="chain" id="PRO_5021366708" evidence="1">
    <location>
        <begin position="22"/>
        <end position="216"/>
    </location>
</feature>
<evidence type="ECO:0000313" key="3">
    <source>
        <dbReference type="Proteomes" id="UP000297647"/>
    </source>
</evidence>
<name>A0A4Y9QX52_9BACT</name>
<gene>
    <name evidence="2" type="ORF">E4S40_06315</name>
</gene>
<dbReference type="EMBL" id="SPSB01000002">
    <property type="protein sequence ID" value="TFV95833.1"/>
    <property type="molecule type" value="Genomic_DNA"/>
</dbReference>
<keyword evidence="1" id="KW-0732">Signal</keyword>
<dbReference type="Gene3D" id="3.30.1150.10">
    <property type="match status" value="1"/>
</dbReference>
<dbReference type="Gene3D" id="1.25.40.10">
    <property type="entry name" value="Tetratricopeptide repeat domain"/>
    <property type="match status" value="1"/>
</dbReference>
<evidence type="ECO:0000256" key="1">
    <source>
        <dbReference type="SAM" id="SignalP"/>
    </source>
</evidence>
<evidence type="ECO:0000313" key="2">
    <source>
        <dbReference type="EMBL" id="TFV95833.1"/>
    </source>
</evidence>